<evidence type="ECO:0000313" key="2">
    <source>
        <dbReference type="Proteomes" id="UP000826722"/>
    </source>
</evidence>
<keyword evidence="2" id="KW-1185">Reference proteome</keyword>
<dbReference type="Proteomes" id="UP000826722">
    <property type="component" value="Chromosome"/>
</dbReference>
<evidence type="ECO:0000313" key="1">
    <source>
        <dbReference type="EMBL" id="BCM24345.1"/>
    </source>
</evidence>
<organism evidence="1 2">
    <name type="scientific">Methyloradius palustris</name>
    <dbReference type="NCBI Taxonomy" id="2778876"/>
    <lineage>
        <taxon>Bacteria</taxon>
        <taxon>Pseudomonadati</taxon>
        <taxon>Pseudomonadota</taxon>
        <taxon>Betaproteobacteria</taxon>
        <taxon>Nitrosomonadales</taxon>
        <taxon>Methylophilaceae</taxon>
        <taxon>Methyloradius</taxon>
    </lineage>
</organism>
<dbReference type="AlphaFoldDB" id="A0A8D5G288"/>
<proteinExistence type="predicted"/>
<accession>A0A8D5G288</accession>
<dbReference type="RefSeq" id="WP_221764889.1">
    <property type="nucleotide sequence ID" value="NZ_AP024110.1"/>
</dbReference>
<reference evidence="1" key="1">
    <citation type="journal article" date="2021" name="Arch. Microbiol.">
        <title>Methyloradius palustris gen. nov., sp. nov., a methanol-oxidizing bacterium isolated from snow.</title>
        <authorList>
            <person name="Miyadera T."/>
            <person name="Kojima H."/>
            <person name="Fukui M."/>
        </authorList>
    </citation>
    <scope>NUCLEOTIDE SEQUENCE</scope>
    <source>
        <strain evidence="1">Zm11</strain>
    </source>
</reference>
<dbReference type="KEGG" id="mpau:ZMTM_06040"/>
<name>A0A8D5G288_9PROT</name>
<protein>
    <submittedName>
        <fullName evidence="1">Uncharacterized protein</fullName>
    </submittedName>
</protein>
<dbReference type="EMBL" id="AP024110">
    <property type="protein sequence ID" value="BCM24345.1"/>
    <property type="molecule type" value="Genomic_DNA"/>
</dbReference>
<gene>
    <name evidence="1" type="ORF">ZMTM_06040</name>
</gene>
<sequence length="238" mass="27005">MTRTIIITDITQFKPDKDLVCIAGLDIASGECIRPQPYYTLTQCKQDGILPGFKLQGDFSLSGSASAPHLEDYNHTNTHHLGNATTQEFKQILINNASPSLQAGFGVPLQANQKLIYDYDVNNILASIITIQINPTSVYVHLDDKGRLRINFTDGSNNRFIDIPFKDIRYIDYYFRKQTQIALSLITLNAFLRAQEQLFIRVGIGRIWASSQSRGYWFQVNGVYSFPQCWPQVIAYDL</sequence>